<evidence type="ECO:0000313" key="5">
    <source>
        <dbReference type="EMBL" id="KAG3222198.1"/>
    </source>
</evidence>
<evidence type="ECO:0000313" key="1">
    <source>
        <dbReference type="EMBL" id="KAG2861419.1"/>
    </source>
</evidence>
<proteinExistence type="predicted"/>
<dbReference type="EMBL" id="RCMK01000172">
    <property type="protein sequence ID" value="KAG2945853.1"/>
    <property type="molecule type" value="Genomic_DNA"/>
</dbReference>
<protein>
    <submittedName>
        <fullName evidence="1">Uncharacterized protein</fullName>
    </submittedName>
</protein>
<dbReference type="EMBL" id="RCMG01000155">
    <property type="protein sequence ID" value="KAG2861419.1"/>
    <property type="molecule type" value="Genomic_DNA"/>
</dbReference>
<sequence length="69" mass="7414">MASVASYHGDYDPDDLDLAIPRRTVVATATMAADVTAIAARIRESAISELKAFMGRTTTKTEQEPESAK</sequence>
<gene>
    <name evidence="1" type="ORF">PC113_g7205</name>
    <name evidence="2" type="ORF">PC115_g6888</name>
    <name evidence="3" type="ORF">PC117_g8128</name>
    <name evidence="4" type="ORF">PC118_g6699</name>
    <name evidence="5" type="ORF">PC129_g7070</name>
</gene>
<dbReference type="EMBL" id="RCMI01000159">
    <property type="protein sequence ID" value="KAG2929302.1"/>
    <property type="molecule type" value="Genomic_DNA"/>
</dbReference>
<evidence type="ECO:0000313" key="3">
    <source>
        <dbReference type="EMBL" id="KAG2945853.1"/>
    </source>
</evidence>
<dbReference type="Proteomes" id="UP000697107">
    <property type="component" value="Unassembled WGS sequence"/>
</dbReference>
<organism evidence="1 6">
    <name type="scientific">Phytophthora cactorum</name>
    <dbReference type="NCBI Taxonomy" id="29920"/>
    <lineage>
        <taxon>Eukaryota</taxon>
        <taxon>Sar</taxon>
        <taxon>Stramenopiles</taxon>
        <taxon>Oomycota</taxon>
        <taxon>Peronosporomycetes</taxon>
        <taxon>Peronosporales</taxon>
        <taxon>Peronosporaceae</taxon>
        <taxon>Phytophthora</taxon>
    </lineage>
</organism>
<dbReference type="AlphaFoldDB" id="A0A8T0ZGI4"/>
<name>A0A8T0ZGI4_9STRA</name>
<dbReference type="Proteomes" id="UP000774804">
    <property type="component" value="Unassembled WGS sequence"/>
</dbReference>
<dbReference type="EMBL" id="RCML01000152">
    <property type="protein sequence ID" value="KAG2988480.1"/>
    <property type="molecule type" value="Genomic_DNA"/>
</dbReference>
<evidence type="ECO:0000313" key="6">
    <source>
        <dbReference type="Proteomes" id="UP000735874"/>
    </source>
</evidence>
<dbReference type="Proteomes" id="UP000760860">
    <property type="component" value="Unassembled WGS sequence"/>
</dbReference>
<dbReference type="EMBL" id="RCMV01000190">
    <property type="protein sequence ID" value="KAG3222198.1"/>
    <property type="molecule type" value="Genomic_DNA"/>
</dbReference>
<dbReference type="Proteomes" id="UP000735874">
    <property type="component" value="Unassembled WGS sequence"/>
</dbReference>
<reference evidence="1" key="1">
    <citation type="submission" date="2018-10" db="EMBL/GenBank/DDBJ databases">
        <title>Effector identification in a new, highly contiguous assembly of the strawberry crown rot pathogen Phytophthora cactorum.</title>
        <authorList>
            <person name="Armitage A.D."/>
            <person name="Nellist C.F."/>
            <person name="Bates H."/>
            <person name="Vickerstaff R.J."/>
            <person name="Harrison R.J."/>
        </authorList>
    </citation>
    <scope>NUCLEOTIDE SEQUENCE</scope>
    <source>
        <strain evidence="1">15-7</strain>
        <strain evidence="2">4032</strain>
        <strain evidence="3">4040</strain>
        <strain evidence="4">P415</strain>
        <strain evidence="5">P421</strain>
    </source>
</reference>
<accession>A0A8T0ZGI4</accession>
<dbReference type="Proteomes" id="UP000736787">
    <property type="component" value="Unassembled WGS sequence"/>
</dbReference>
<comment type="caution">
    <text evidence="1">The sequence shown here is derived from an EMBL/GenBank/DDBJ whole genome shotgun (WGS) entry which is preliminary data.</text>
</comment>
<evidence type="ECO:0000313" key="4">
    <source>
        <dbReference type="EMBL" id="KAG2988480.1"/>
    </source>
</evidence>
<evidence type="ECO:0000313" key="2">
    <source>
        <dbReference type="EMBL" id="KAG2929302.1"/>
    </source>
</evidence>